<dbReference type="PROSITE" id="PS51318">
    <property type="entry name" value="TAT"/>
    <property type="match status" value="1"/>
</dbReference>
<dbReference type="PIRSF" id="PIRSF036704">
    <property type="entry name" value="UCP036704"/>
    <property type="match status" value="1"/>
</dbReference>
<organism evidence="1 2">
    <name type="scientific">Polynucleobacter kasalickyi</name>
    <dbReference type="NCBI Taxonomy" id="1938817"/>
    <lineage>
        <taxon>Bacteria</taxon>
        <taxon>Pseudomonadati</taxon>
        <taxon>Pseudomonadota</taxon>
        <taxon>Betaproteobacteria</taxon>
        <taxon>Burkholderiales</taxon>
        <taxon>Burkholderiaceae</taxon>
        <taxon>Polynucleobacter</taxon>
    </lineage>
</organism>
<evidence type="ECO:0000313" key="1">
    <source>
        <dbReference type="EMBL" id="SMC50415.1"/>
    </source>
</evidence>
<name>A0A1W1ZPE5_9BURK</name>
<dbReference type="STRING" id="1938817.SAMN06296008_10664"/>
<dbReference type="AlphaFoldDB" id="A0A1W1ZPE5"/>
<reference evidence="1 2" key="1">
    <citation type="submission" date="2017-04" db="EMBL/GenBank/DDBJ databases">
        <authorList>
            <person name="Afonso C.L."/>
            <person name="Miller P.J."/>
            <person name="Scott M.A."/>
            <person name="Spackman E."/>
            <person name="Goraichik I."/>
            <person name="Dimitrov K.M."/>
            <person name="Suarez D.L."/>
            <person name="Swayne D.E."/>
        </authorList>
    </citation>
    <scope>NUCLEOTIDE SEQUENCE [LARGE SCALE GENOMIC DNA]</scope>
    <source>
        <strain evidence="1 2">VK13</strain>
    </source>
</reference>
<evidence type="ECO:0000313" key="2">
    <source>
        <dbReference type="Proteomes" id="UP000192708"/>
    </source>
</evidence>
<dbReference type="EMBL" id="FWXJ01000006">
    <property type="protein sequence ID" value="SMC50415.1"/>
    <property type="molecule type" value="Genomic_DNA"/>
</dbReference>
<protein>
    <submittedName>
        <fullName evidence="1">Formate dehydrogenase region TAT target</fullName>
    </submittedName>
</protein>
<sequence length="67" mass="7286">MSENIQKSSRRSFFVGAAALTGAVVVASQTPTGQKIVSEVEEVLTPSKKSGYHLSDHVKKYYQTTLV</sequence>
<keyword evidence="2" id="KW-1185">Reference proteome</keyword>
<gene>
    <name evidence="1" type="ORF">SAMN06296008_10664</name>
</gene>
<dbReference type="OrthoDB" id="9134211at2"/>
<proteinExistence type="predicted"/>
<dbReference type="InterPro" id="IPR014177">
    <property type="entry name" value="Formate_DH_TAT-contain"/>
</dbReference>
<dbReference type="InterPro" id="IPR006311">
    <property type="entry name" value="TAT_signal"/>
</dbReference>
<accession>A0A1W1ZPE5</accession>
<dbReference type="RefSeq" id="WP_084283399.1">
    <property type="nucleotide sequence ID" value="NZ_FWXJ01000006.1"/>
</dbReference>
<dbReference type="Proteomes" id="UP000192708">
    <property type="component" value="Unassembled WGS sequence"/>
</dbReference>